<dbReference type="GO" id="GO:0005737">
    <property type="term" value="C:cytoplasm"/>
    <property type="evidence" value="ECO:0007669"/>
    <property type="project" value="TreeGrafter"/>
</dbReference>
<dbReference type="InterPro" id="IPR039886">
    <property type="entry name" value="BTBD10/KCTD20"/>
</dbReference>
<dbReference type="GO" id="GO:0042327">
    <property type="term" value="P:positive regulation of phosphorylation"/>
    <property type="evidence" value="ECO:0007669"/>
    <property type="project" value="TreeGrafter"/>
</dbReference>
<keyword evidence="2" id="KW-1185">Reference proteome</keyword>
<keyword evidence="1" id="KW-0812">Transmembrane</keyword>
<sequence>MSLGGPAHESLMSQLVARQGNTIDMSPGESWLINTYKYKTNKDMVFALLLRIECLYRSKIILKFIIVICIELLLYSVIYNYVQRPFVHCSWEKEEARSRHVDFACPIVKSKSNPSLAAAASDPLPQPAPLHQQRDNHLLGVNIHQNQETFISNWHIFRIKAQISMGNKLEFSLGTRNPLISSGNFSCAVPHTDLPM</sequence>
<feature type="transmembrane region" description="Helical" evidence="1">
    <location>
        <begin position="60"/>
        <end position="82"/>
    </location>
</feature>
<protein>
    <submittedName>
        <fullName evidence="3">Ig-like domain-containing protein</fullName>
    </submittedName>
</protein>
<dbReference type="Proteomes" id="UP000095283">
    <property type="component" value="Unplaced"/>
</dbReference>
<dbReference type="AlphaFoldDB" id="A0A1I7XF16"/>
<reference evidence="3" key="1">
    <citation type="submission" date="2016-11" db="UniProtKB">
        <authorList>
            <consortium name="WormBaseParasite"/>
        </authorList>
    </citation>
    <scope>IDENTIFICATION</scope>
</reference>
<evidence type="ECO:0000313" key="3">
    <source>
        <dbReference type="WBParaSite" id="Hba_15925"/>
    </source>
</evidence>
<evidence type="ECO:0000256" key="1">
    <source>
        <dbReference type="SAM" id="Phobius"/>
    </source>
</evidence>
<proteinExistence type="predicted"/>
<dbReference type="PANTHER" id="PTHR21637:SF0">
    <property type="entry name" value="AT10158P"/>
    <property type="match status" value="1"/>
</dbReference>
<dbReference type="PANTHER" id="PTHR21637">
    <property type="entry name" value="BTB/POZ DOMAIN-CONTAINING PROTEIN 10-RELATED"/>
    <property type="match status" value="1"/>
</dbReference>
<accession>A0A1I7XF16</accession>
<keyword evidence="1" id="KW-1133">Transmembrane helix</keyword>
<dbReference type="WBParaSite" id="Hba_15925">
    <property type="protein sequence ID" value="Hba_15925"/>
    <property type="gene ID" value="Hba_15925"/>
</dbReference>
<organism evidence="2 3">
    <name type="scientific">Heterorhabditis bacteriophora</name>
    <name type="common">Entomopathogenic nematode worm</name>
    <dbReference type="NCBI Taxonomy" id="37862"/>
    <lineage>
        <taxon>Eukaryota</taxon>
        <taxon>Metazoa</taxon>
        <taxon>Ecdysozoa</taxon>
        <taxon>Nematoda</taxon>
        <taxon>Chromadorea</taxon>
        <taxon>Rhabditida</taxon>
        <taxon>Rhabditina</taxon>
        <taxon>Rhabditomorpha</taxon>
        <taxon>Strongyloidea</taxon>
        <taxon>Heterorhabditidae</taxon>
        <taxon>Heterorhabditis</taxon>
    </lineage>
</organism>
<evidence type="ECO:0000313" key="2">
    <source>
        <dbReference type="Proteomes" id="UP000095283"/>
    </source>
</evidence>
<keyword evidence="1" id="KW-0472">Membrane</keyword>
<name>A0A1I7XF16_HETBA</name>